<evidence type="ECO:0000313" key="2">
    <source>
        <dbReference type="Proteomes" id="UP000688137"/>
    </source>
</evidence>
<keyword evidence="2" id="KW-1185">Reference proteome</keyword>
<dbReference type="PANTHER" id="PTHR41733:SF1">
    <property type="entry name" value="CHROMOSOME UNDETERMINED SCAFFOLD_30, WHOLE GENOME SHOTGUN SEQUENCE"/>
    <property type="match status" value="1"/>
</dbReference>
<comment type="caution">
    <text evidence="1">The sequence shown here is derived from an EMBL/GenBank/DDBJ whole genome shotgun (WGS) entry which is preliminary data.</text>
</comment>
<dbReference type="PANTHER" id="PTHR41733">
    <property type="entry name" value="UBIQUITIN-ASSOCIATED/TRANSLATION ELONGATION FACTOR EF1B, N-TERMINAL, EUKARYOTE"/>
    <property type="match status" value="1"/>
</dbReference>
<protein>
    <recommendedName>
        <fullName evidence="3">Myb-like domain-containing protein</fullName>
    </recommendedName>
</protein>
<dbReference type="Proteomes" id="UP000688137">
    <property type="component" value="Unassembled WGS sequence"/>
</dbReference>
<reference evidence="1" key="1">
    <citation type="submission" date="2021-01" db="EMBL/GenBank/DDBJ databases">
        <authorList>
            <consortium name="Genoscope - CEA"/>
            <person name="William W."/>
        </authorList>
    </citation>
    <scope>NUCLEOTIDE SEQUENCE</scope>
</reference>
<proteinExistence type="predicted"/>
<organism evidence="1 2">
    <name type="scientific">Paramecium primaurelia</name>
    <dbReference type="NCBI Taxonomy" id="5886"/>
    <lineage>
        <taxon>Eukaryota</taxon>
        <taxon>Sar</taxon>
        <taxon>Alveolata</taxon>
        <taxon>Ciliophora</taxon>
        <taxon>Intramacronucleata</taxon>
        <taxon>Oligohymenophorea</taxon>
        <taxon>Peniculida</taxon>
        <taxon>Parameciidae</taxon>
        <taxon>Paramecium</taxon>
    </lineage>
</organism>
<evidence type="ECO:0000313" key="1">
    <source>
        <dbReference type="EMBL" id="CAD8057039.1"/>
    </source>
</evidence>
<dbReference type="AlphaFoldDB" id="A0A8S1KP58"/>
<accession>A0A8S1KP58</accession>
<name>A0A8S1KP58_PARPR</name>
<sequence length="213" mass="24717">MSKQIVHHQSQSLWNYTLSPGWTMKEVEILNLALMKFGIGKWRKIINSECLPGKSIGQIYMQTQRLLGQQSLGEFMGLSLDLKKVYLHNMQKKNVFRKNNSIINTGDNMTQEERKKRIDENKKNFGISPADIVLIKLPRYHVNSQTSFLSHDEILEGNFTTVEKINNLCELKKDILRKLKKIENGELEEALDDEIEQKRRYKKVMTDSDSSSA</sequence>
<gene>
    <name evidence="1" type="ORF">PPRIM_AZ9-3.1.T0250217</name>
</gene>
<dbReference type="EMBL" id="CAJJDM010000023">
    <property type="protein sequence ID" value="CAD8057039.1"/>
    <property type="molecule type" value="Genomic_DNA"/>
</dbReference>
<evidence type="ECO:0008006" key="3">
    <source>
        <dbReference type="Google" id="ProtNLM"/>
    </source>
</evidence>